<dbReference type="SUPFAM" id="SSF88946">
    <property type="entry name" value="Sigma2 domain of RNA polymerase sigma factors"/>
    <property type="match status" value="1"/>
</dbReference>
<keyword evidence="3" id="KW-0731">Sigma factor</keyword>
<dbReference type="InterPro" id="IPR013325">
    <property type="entry name" value="RNA_pol_sigma_r2"/>
</dbReference>
<dbReference type="PANTHER" id="PTHR43133:SF51">
    <property type="entry name" value="RNA POLYMERASE SIGMA FACTOR"/>
    <property type="match status" value="1"/>
</dbReference>
<accession>A0A174H9T5</accession>
<dbReference type="STRING" id="338188.ERS852397_02629"/>
<dbReference type="AlphaFoldDB" id="A0A174H9T5"/>
<dbReference type="InterPro" id="IPR039425">
    <property type="entry name" value="RNA_pol_sigma-70-like"/>
</dbReference>
<evidence type="ECO:0000259" key="6">
    <source>
        <dbReference type="Pfam" id="PF04542"/>
    </source>
</evidence>
<evidence type="ECO:0000256" key="1">
    <source>
        <dbReference type="ARBA" id="ARBA00010641"/>
    </source>
</evidence>
<dbReference type="InterPro" id="IPR007630">
    <property type="entry name" value="RNA_pol_sigma70_r4"/>
</dbReference>
<dbReference type="InterPro" id="IPR014284">
    <property type="entry name" value="RNA_pol_sigma-70_dom"/>
</dbReference>
<evidence type="ECO:0000313" key="8">
    <source>
        <dbReference type="EMBL" id="CUO71663.1"/>
    </source>
</evidence>
<dbReference type="SUPFAM" id="SSF88659">
    <property type="entry name" value="Sigma3 and sigma4 domains of RNA polymerase sigma factors"/>
    <property type="match status" value="1"/>
</dbReference>
<gene>
    <name evidence="8" type="primary">rpoE_7</name>
    <name evidence="8" type="ORF">ERS852397_02629</name>
</gene>
<dbReference type="GO" id="GO:0016987">
    <property type="term" value="F:sigma factor activity"/>
    <property type="evidence" value="ECO:0007669"/>
    <property type="project" value="UniProtKB-KW"/>
</dbReference>
<evidence type="ECO:0000256" key="4">
    <source>
        <dbReference type="ARBA" id="ARBA00023125"/>
    </source>
</evidence>
<dbReference type="GO" id="GO:0006352">
    <property type="term" value="P:DNA-templated transcription initiation"/>
    <property type="evidence" value="ECO:0007669"/>
    <property type="project" value="InterPro"/>
</dbReference>
<dbReference type="InterPro" id="IPR007627">
    <property type="entry name" value="RNA_pol_sigma70_r2"/>
</dbReference>
<keyword evidence="4" id="KW-0238">DNA-binding</keyword>
<dbReference type="Gene3D" id="1.10.1740.10">
    <property type="match status" value="1"/>
</dbReference>
<protein>
    <submittedName>
        <fullName evidence="8">RNA polymerase sigma factor, sigma-70 family</fullName>
    </submittedName>
</protein>
<dbReference type="Pfam" id="PF04545">
    <property type="entry name" value="Sigma70_r4"/>
    <property type="match status" value="1"/>
</dbReference>
<evidence type="ECO:0000256" key="2">
    <source>
        <dbReference type="ARBA" id="ARBA00023015"/>
    </source>
</evidence>
<dbReference type="InterPro" id="IPR013324">
    <property type="entry name" value="RNA_pol_sigma_r3/r4-like"/>
</dbReference>
<dbReference type="InterPro" id="IPR036388">
    <property type="entry name" value="WH-like_DNA-bd_sf"/>
</dbReference>
<dbReference type="Gene3D" id="1.10.10.10">
    <property type="entry name" value="Winged helix-like DNA-binding domain superfamily/Winged helix DNA-binding domain"/>
    <property type="match status" value="1"/>
</dbReference>
<feature type="domain" description="RNA polymerase sigma-70 region 2" evidence="6">
    <location>
        <begin position="8"/>
        <end position="70"/>
    </location>
</feature>
<dbReference type="PANTHER" id="PTHR43133">
    <property type="entry name" value="RNA POLYMERASE ECF-TYPE SIGMA FACTO"/>
    <property type="match status" value="1"/>
</dbReference>
<dbReference type="Proteomes" id="UP000095517">
    <property type="component" value="Unassembled WGS sequence"/>
</dbReference>
<dbReference type="RefSeq" id="WP_022275226.1">
    <property type="nucleotide sequence ID" value="NZ_CABIXA010000014.1"/>
</dbReference>
<dbReference type="Pfam" id="PF04542">
    <property type="entry name" value="Sigma70_r2"/>
    <property type="match status" value="1"/>
</dbReference>
<comment type="similarity">
    <text evidence="1">Belongs to the sigma-70 factor family. ECF subfamily.</text>
</comment>
<name>A0A174H9T5_9BACE</name>
<reference evidence="8 9" key="1">
    <citation type="submission" date="2015-09" db="EMBL/GenBank/DDBJ databases">
        <authorList>
            <consortium name="Pathogen Informatics"/>
        </authorList>
    </citation>
    <scope>NUCLEOTIDE SEQUENCE [LARGE SCALE GENOMIC DNA]</scope>
    <source>
        <strain evidence="8 9">2789STDY5608840</strain>
    </source>
</reference>
<evidence type="ECO:0000256" key="5">
    <source>
        <dbReference type="ARBA" id="ARBA00023163"/>
    </source>
</evidence>
<proteinExistence type="inferred from homology"/>
<dbReference type="GO" id="GO:0003677">
    <property type="term" value="F:DNA binding"/>
    <property type="evidence" value="ECO:0007669"/>
    <property type="project" value="UniProtKB-KW"/>
</dbReference>
<dbReference type="EMBL" id="CYZH01000014">
    <property type="protein sequence ID" value="CUO71663.1"/>
    <property type="molecule type" value="Genomic_DNA"/>
</dbReference>
<keyword evidence="5" id="KW-0804">Transcription</keyword>
<evidence type="ECO:0000259" key="7">
    <source>
        <dbReference type="Pfam" id="PF04545"/>
    </source>
</evidence>
<organism evidence="8 9">
    <name type="scientific">Bacteroides finegoldii</name>
    <dbReference type="NCBI Taxonomy" id="338188"/>
    <lineage>
        <taxon>Bacteria</taxon>
        <taxon>Pseudomonadati</taxon>
        <taxon>Bacteroidota</taxon>
        <taxon>Bacteroidia</taxon>
        <taxon>Bacteroidales</taxon>
        <taxon>Bacteroidaceae</taxon>
        <taxon>Bacteroides</taxon>
    </lineage>
</organism>
<feature type="domain" description="RNA polymerase sigma-70 region 4" evidence="7">
    <location>
        <begin position="117"/>
        <end position="161"/>
    </location>
</feature>
<dbReference type="NCBIfam" id="TIGR02937">
    <property type="entry name" value="sigma70-ECF"/>
    <property type="match status" value="1"/>
</dbReference>
<keyword evidence="2" id="KW-0805">Transcription regulation</keyword>
<evidence type="ECO:0000256" key="3">
    <source>
        <dbReference type="ARBA" id="ARBA00023082"/>
    </source>
</evidence>
<sequence length="226" mass="27041">MEIDINRLVKEYGNMISMIAHRMIQNKEIAREAAQEVWYELCKSISSFKGDSEISTWIYTIARRTIGRYAACEKHVKMSEIEYFRSLPEIEYSGGEEAKREWIKERCDWCITALNHCLNNDARLIFIFRENIGLPYRQIGEIMELKESNVRQIYNRSIQKITAFMNDTCPLYNPDGACKCRICKPVYSIDMDKEYTMVQRMMRLADLYRKFEKELPRKNYWEKFLQ</sequence>
<evidence type="ECO:0000313" key="9">
    <source>
        <dbReference type="Proteomes" id="UP000095517"/>
    </source>
</evidence>